<evidence type="ECO:0000256" key="2">
    <source>
        <dbReference type="ARBA" id="ARBA00022448"/>
    </source>
</evidence>
<keyword evidence="5" id="KW-0067">ATP-binding</keyword>
<feature type="domain" description="ABC transmembrane type-1" evidence="8">
    <location>
        <begin position="111"/>
        <end position="268"/>
    </location>
</feature>
<dbReference type="PANTHER" id="PTHR24223:SF369">
    <property type="entry name" value="ABC TRANSPORTER C FAMILY MEMBER 10"/>
    <property type="match status" value="1"/>
</dbReference>
<dbReference type="CDD" id="cd18580">
    <property type="entry name" value="ABC_6TM_ABCC_D2"/>
    <property type="match status" value="1"/>
</dbReference>
<accession>A0A5N5F1C4</accession>
<dbReference type="Gene3D" id="3.40.50.300">
    <property type="entry name" value="P-loop containing nucleotide triphosphate hydrolases"/>
    <property type="match status" value="1"/>
</dbReference>
<dbReference type="Pfam" id="PF00664">
    <property type="entry name" value="ABC_membrane"/>
    <property type="match status" value="1"/>
</dbReference>
<evidence type="ECO:0000256" key="3">
    <source>
        <dbReference type="ARBA" id="ARBA00022692"/>
    </source>
</evidence>
<dbReference type="GO" id="GO:0140359">
    <property type="term" value="F:ABC-type transporter activity"/>
    <property type="evidence" value="ECO:0007669"/>
    <property type="project" value="InterPro"/>
</dbReference>
<dbReference type="PROSITE" id="PS50929">
    <property type="entry name" value="ABC_TM1F"/>
    <property type="match status" value="1"/>
</dbReference>
<keyword evidence="10" id="KW-1185">Reference proteome</keyword>
<dbReference type="Gene3D" id="1.20.1560.10">
    <property type="entry name" value="ABC transporter type 1, transmembrane domain"/>
    <property type="match status" value="1"/>
</dbReference>
<dbReference type="InterPro" id="IPR027417">
    <property type="entry name" value="P-loop_NTPase"/>
</dbReference>
<reference evidence="9 10" key="3">
    <citation type="submission" date="2019-11" db="EMBL/GenBank/DDBJ databases">
        <title>A de novo genome assembly of a pear dwarfing rootstock.</title>
        <authorList>
            <person name="Wang F."/>
            <person name="Wang J."/>
            <person name="Li S."/>
            <person name="Zhang Y."/>
            <person name="Fang M."/>
            <person name="Ma L."/>
            <person name="Zhao Y."/>
            <person name="Jiang S."/>
        </authorList>
    </citation>
    <scope>NUCLEOTIDE SEQUENCE [LARGE SCALE GENOMIC DNA]</scope>
    <source>
        <strain evidence="9">S2</strain>
        <tissue evidence="9">Leaf</tissue>
    </source>
</reference>
<dbReference type="Proteomes" id="UP000327157">
    <property type="component" value="Chromosome 7"/>
</dbReference>
<name>A0A5N5F1C4_9ROSA</name>
<dbReference type="EMBL" id="SMOL01000781">
    <property type="protein sequence ID" value="KAB2596767.1"/>
    <property type="molecule type" value="Genomic_DNA"/>
</dbReference>
<organism evidence="9 10">
    <name type="scientific">Pyrus ussuriensis x Pyrus communis</name>
    <dbReference type="NCBI Taxonomy" id="2448454"/>
    <lineage>
        <taxon>Eukaryota</taxon>
        <taxon>Viridiplantae</taxon>
        <taxon>Streptophyta</taxon>
        <taxon>Embryophyta</taxon>
        <taxon>Tracheophyta</taxon>
        <taxon>Spermatophyta</taxon>
        <taxon>Magnoliopsida</taxon>
        <taxon>eudicotyledons</taxon>
        <taxon>Gunneridae</taxon>
        <taxon>Pentapetalae</taxon>
        <taxon>rosids</taxon>
        <taxon>fabids</taxon>
        <taxon>Rosales</taxon>
        <taxon>Rosaceae</taxon>
        <taxon>Amygdaloideae</taxon>
        <taxon>Maleae</taxon>
        <taxon>Pyrus</taxon>
    </lineage>
</organism>
<dbReference type="AlphaFoldDB" id="A0A5N5F1C4"/>
<dbReference type="GO" id="GO:0016020">
    <property type="term" value="C:membrane"/>
    <property type="evidence" value="ECO:0007669"/>
    <property type="project" value="UniProtKB-SubCell"/>
</dbReference>
<evidence type="ECO:0000259" key="8">
    <source>
        <dbReference type="PROSITE" id="PS50929"/>
    </source>
</evidence>
<dbReference type="Pfam" id="PF00005">
    <property type="entry name" value="ABC_tran"/>
    <property type="match status" value="1"/>
</dbReference>
<protein>
    <recommendedName>
        <fullName evidence="8">ABC transmembrane type-1 domain-containing protein</fullName>
    </recommendedName>
</protein>
<keyword evidence="3" id="KW-0812">Transmembrane</keyword>
<sequence length="459" mass="51105">MQFQYRVSNPFFFMHQSRLDNWLRHFASSTALDQHVSQVLVKNSSRSTSIPRPFVLENSLRHCQRLPWNCVLVLGNLDSRREAEECTHCIAFELVAAYFVSWILEERLRNATFILLFRTLATVVLGLEASKSLFSQLLNSLFRAPMSFYDSTPLGRILSRVSSDLSIIDLDIHFCLVFACRAAINASSNLVVLAAGISPTETESVEIFFQKYYFSTAQELMRINGTTKSFVANHLAKSVSGGITIRAFNEEERFLAKNFDLIDTNATALCMSLLPSGTFSSGFIGMALSYGLSLNISLMYAIQNQCTIANYIISVERLNQYMHIPSEVTEIVEGNRPPANWPDAGKVEIRNLQIRYRADTLLVLSGISCIFKGGHKVGIVGTGSGKSTLIGALFLLVEPAGGKIIVDGIDISTIGLHDLRSRFGIIPQDPTLFNGTVRFNLDPLSQHSDQEIWEVLLVL</sequence>
<comment type="caution">
    <text evidence="9">The sequence shown here is derived from an EMBL/GenBank/DDBJ whole genome shotgun (WGS) entry which is preliminary data.</text>
</comment>
<dbReference type="InterPro" id="IPR044726">
    <property type="entry name" value="ABCC_6TM_D2"/>
</dbReference>
<dbReference type="SUPFAM" id="SSF52540">
    <property type="entry name" value="P-loop containing nucleoside triphosphate hydrolases"/>
    <property type="match status" value="1"/>
</dbReference>
<dbReference type="OrthoDB" id="6500128at2759"/>
<evidence type="ECO:0000313" key="9">
    <source>
        <dbReference type="EMBL" id="KAB2596767.1"/>
    </source>
</evidence>
<keyword evidence="4" id="KW-0547">Nucleotide-binding</keyword>
<reference evidence="9 10" key="1">
    <citation type="submission" date="2019-09" db="EMBL/GenBank/DDBJ databases">
        <authorList>
            <person name="Ou C."/>
        </authorList>
    </citation>
    <scope>NUCLEOTIDE SEQUENCE [LARGE SCALE GENOMIC DNA]</scope>
    <source>
        <strain evidence="9">S2</strain>
        <tissue evidence="9">Leaf</tissue>
    </source>
</reference>
<evidence type="ECO:0000256" key="5">
    <source>
        <dbReference type="ARBA" id="ARBA00022840"/>
    </source>
</evidence>
<evidence type="ECO:0000256" key="6">
    <source>
        <dbReference type="ARBA" id="ARBA00022989"/>
    </source>
</evidence>
<dbReference type="InterPro" id="IPR003439">
    <property type="entry name" value="ABC_transporter-like_ATP-bd"/>
</dbReference>
<dbReference type="InterPro" id="IPR050173">
    <property type="entry name" value="ABC_transporter_C-like"/>
</dbReference>
<reference evidence="10" key="2">
    <citation type="submission" date="2019-10" db="EMBL/GenBank/DDBJ databases">
        <title>A de novo genome assembly of a pear dwarfing rootstock.</title>
        <authorList>
            <person name="Wang F."/>
            <person name="Wang J."/>
            <person name="Li S."/>
            <person name="Zhang Y."/>
            <person name="Fang M."/>
            <person name="Ma L."/>
            <person name="Zhao Y."/>
            <person name="Jiang S."/>
        </authorList>
    </citation>
    <scope>NUCLEOTIDE SEQUENCE [LARGE SCALE GENOMIC DNA]</scope>
</reference>
<keyword evidence="2" id="KW-0813">Transport</keyword>
<proteinExistence type="predicted"/>
<evidence type="ECO:0000256" key="1">
    <source>
        <dbReference type="ARBA" id="ARBA00004141"/>
    </source>
</evidence>
<dbReference type="SUPFAM" id="SSF90123">
    <property type="entry name" value="ABC transporter transmembrane region"/>
    <property type="match status" value="1"/>
</dbReference>
<evidence type="ECO:0000313" key="10">
    <source>
        <dbReference type="Proteomes" id="UP000327157"/>
    </source>
</evidence>
<comment type="subcellular location">
    <subcellularLocation>
        <location evidence="1">Membrane</location>
        <topology evidence="1">Multi-pass membrane protein</topology>
    </subcellularLocation>
</comment>
<keyword evidence="7" id="KW-0472">Membrane</keyword>
<dbReference type="GO" id="GO:0005524">
    <property type="term" value="F:ATP binding"/>
    <property type="evidence" value="ECO:0007669"/>
    <property type="project" value="UniProtKB-KW"/>
</dbReference>
<dbReference type="InterPro" id="IPR036640">
    <property type="entry name" value="ABC1_TM_sf"/>
</dbReference>
<dbReference type="PANTHER" id="PTHR24223">
    <property type="entry name" value="ATP-BINDING CASSETTE SUB-FAMILY C"/>
    <property type="match status" value="1"/>
</dbReference>
<dbReference type="InterPro" id="IPR011527">
    <property type="entry name" value="ABC1_TM_dom"/>
</dbReference>
<gene>
    <name evidence="9" type="ORF">D8674_032217</name>
</gene>
<dbReference type="GO" id="GO:0016887">
    <property type="term" value="F:ATP hydrolysis activity"/>
    <property type="evidence" value="ECO:0007669"/>
    <property type="project" value="InterPro"/>
</dbReference>
<evidence type="ECO:0000256" key="7">
    <source>
        <dbReference type="ARBA" id="ARBA00023136"/>
    </source>
</evidence>
<evidence type="ECO:0000256" key="4">
    <source>
        <dbReference type="ARBA" id="ARBA00022741"/>
    </source>
</evidence>
<keyword evidence="6" id="KW-1133">Transmembrane helix</keyword>